<dbReference type="AlphaFoldDB" id="A0A6S6S4N2"/>
<evidence type="ECO:0000313" key="2">
    <source>
        <dbReference type="EMBL" id="CAA6802623.1"/>
    </source>
</evidence>
<organism evidence="2">
    <name type="scientific">uncultured Sulfurovum sp</name>
    <dbReference type="NCBI Taxonomy" id="269237"/>
    <lineage>
        <taxon>Bacteria</taxon>
        <taxon>Pseudomonadati</taxon>
        <taxon>Campylobacterota</taxon>
        <taxon>Epsilonproteobacteria</taxon>
        <taxon>Campylobacterales</taxon>
        <taxon>Sulfurovaceae</taxon>
        <taxon>Sulfurovum</taxon>
        <taxon>environmental samples</taxon>
    </lineage>
</organism>
<proteinExistence type="predicted"/>
<dbReference type="PANTHER" id="PTHR39639">
    <property type="entry name" value="CHROMOSOME 16, WHOLE GENOME SHOTGUN SEQUENCE"/>
    <property type="match status" value="1"/>
</dbReference>
<reference evidence="2" key="1">
    <citation type="submission" date="2020-01" db="EMBL/GenBank/DDBJ databases">
        <authorList>
            <person name="Meier V. D."/>
            <person name="Meier V D."/>
        </authorList>
    </citation>
    <scope>NUCLEOTIDE SEQUENCE</scope>
    <source>
        <strain evidence="2">HLG_WM_MAG_04</strain>
    </source>
</reference>
<dbReference type="InterPro" id="IPR004919">
    <property type="entry name" value="GmrSD_N"/>
</dbReference>
<evidence type="ECO:0000259" key="1">
    <source>
        <dbReference type="Pfam" id="PF03235"/>
    </source>
</evidence>
<dbReference type="PANTHER" id="PTHR39639:SF1">
    <property type="entry name" value="DUF262 DOMAIN-CONTAINING PROTEIN"/>
    <property type="match status" value="1"/>
</dbReference>
<feature type="domain" description="GmrSD restriction endonucleases N-terminal" evidence="1">
    <location>
        <begin position="49"/>
        <end position="193"/>
    </location>
</feature>
<name>A0A6S6S4N2_9BACT</name>
<accession>A0A6S6S4N2</accession>
<gene>
    <name evidence="2" type="ORF">HELGO_WM2151</name>
</gene>
<dbReference type="EMBL" id="CACVAX010000006">
    <property type="protein sequence ID" value="CAA6802623.1"/>
    <property type="molecule type" value="Genomic_DNA"/>
</dbReference>
<sequence>MSEELEIEEDKILDDSMVDGHVVNPFSTKDIKITNATISLSSLISRLEHNEIDLNPDFQRNGNLWNKKQMSRLIESILLKLPLPVFYFDVSDPDRWIVVDGLQRLSTLKKFIVNEIDKQSKTKGFNLVDLEFLDLNGKNYTELDRSFKRIINETQIITYQIEAQTPKEVRYSLFNRINTGGLTLNTQEIRQALNQSGDGVKFLQEISENETFKEVVDLSSKRMKDRELILRYIVFKLAIFEKNKFGKMSEYLDKAMEKLDSIGDNSELNRIKNIFIETLKFTVKIFGEKHKFSRSIANKVSTKTLNQSLFDVITVCFSEIQNKELFLEKKDIFVEKFVKLIEDEQGDFSKAITEGTSDRATIETRFRIMNELIKEVINEN</sequence>
<dbReference type="Pfam" id="PF03235">
    <property type="entry name" value="GmrSD_N"/>
    <property type="match status" value="1"/>
</dbReference>
<protein>
    <recommendedName>
        <fullName evidence="1">GmrSD restriction endonucleases N-terminal domain-containing protein</fullName>
    </recommendedName>
</protein>